<protein>
    <submittedName>
        <fullName evidence="1">Uncharacterized protein</fullName>
    </submittedName>
</protein>
<name>A0A1E5UYJ4_9POAL</name>
<keyword evidence="2" id="KW-1185">Reference proteome</keyword>
<proteinExistence type="predicted"/>
<comment type="caution">
    <text evidence="1">The sequence shown here is derived from an EMBL/GenBank/DDBJ whole genome shotgun (WGS) entry which is preliminary data.</text>
</comment>
<organism evidence="1 2">
    <name type="scientific">Dichanthelium oligosanthes</name>
    <dbReference type="NCBI Taxonomy" id="888268"/>
    <lineage>
        <taxon>Eukaryota</taxon>
        <taxon>Viridiplantae</taxon>
        <taxon>Streptophyta</taxon>
        <taxon>Embryophyta</taxon>
        <taxon>Tracheophyta</taxon>
        <taxon>Spermatophyta</taxon>
        <taxon>Magnoliopsida</taxon>
        <taxon>Liliopsida</taxon>
        <taxon>Poales</taxon>
        <taxon>Poaceae</taxon>
        <taxon>PACMAD clade</taxon>
        <taxon>Panicoideae</taxon>
        <taxon>Panicodae</taxon>
        <taxon>Paniceae</taxon>
        <taxon>Dichantheliinae</taxon>
        <taxon>Dichanthelium</taxon>
    </lineage>
</organism>
<gene>
    <name evidence="1" type="ORF">BAE44_0020991</name>
</gene>
<evidence type="ECO:0000313" key="2">
    <source>
        <dbReference type="Proteomes" id="UP000095767"/>
    </source>
</evidence>
<sequence>MRAQAPTWASTVSSWCCTNNWGGARCLHRKCVKTLTCAILHGVSTSASLWLRCTSTVSDKQAQVGEGSPKYFAPHVQVEGKLEPTSPICVLTYI</sequence>
<evidence type="ECO:0000313" key="1">
    <source>
        <dbReference type="EMBL" id="OEL17992.1"/>
    </source>
</evidence>
<accession>A0A1E5UYJ4</accession>
<reference evidence="1 2" key="1">
    <citation type="submission" date="2016-09" db="EMBL/GenBank/DDBJ databases">
        <title>The draft genome of Dichanthelium oligosanthes: A C3 panicoid grass species.</title>
        <authorList>
            <person name="Studer A.J."/>
            <person name="Schnable J.C."/>
            <person name="Brutnell T.P."/>
        </authorList>
    </citation>
    <scope>NUCLEOTIDE SEQUENCE [LARGE SCALE GENOMIC DNA]</scope>
    <source>
        <strain evidence="2">cv. Kellogg 1175</strain>
        <tissue evidence="1">Leaf</tissue>
    </source>
</reference>
<dbReference type="Proteomes" id="UP000095767">
    <property type="component" value="Unassembled WGS sequence"/>
</dbReference>
<dbReference type="EMBL" id="LWDX02058106">
    <property type="protein sequence ID" value="OEL17992.1"/>
    <property type="molecule type" value="Genomic_DNA"/>
</dbReference>
<dbReference type="AlphaFoldDB" id="A0A1E5UYJ4"/>